<dbReference type="InterPro" id="IPR013937">
    <property type="entry name" value="Sorting_nexin_C"/>
</dbReference>
<keyword evidence="3" id="KW-0812">Transmembrane</keyword>
<keyword evidence="3" id="KW-0472">Membrane</keyword>
<dbReference type="Gene3D" id="3.30.1520.10">
    <property type="entry name" value="Phox-like domain"/>
    <property type="match status" value="1"/>
</dbReference>
<dbReference type="InterPro" id="IPR003114">
    <property type="entry name" value="Phox_assoc"/>
</dbReference>
<protein>
    <submittedName>
        <fullName evidence="6">Sorting nexin-19</fullName>
    </submittedName>
</protein>
<proteinExistence type="inferred from homology"/>
<feature type="transmembrane region" description="Helical" evidence="3">
    <location>
        <begin position="49"/>
        <end position="71"/>
    </location>
</feature>
<dbReference type="SUPFAM" id="SSF64268">
    <property type="entry name" value="PX domain"/>
    <property type="match status" value="1"/>
</dbReference>
<sequence>MAEGNAKEIIKLYWQTLNVRLKLIWICFGLILALHVTSKVCKLICPSSCLHWLAVAFLISFFLGMWMGLFLCFDESFNIVNHENSVQWTKPLALSIQNLYLPSRNYNTQGKEKQSVDESSLLQLKNEIQGFEELIMQDFINAWYERYICGEVIFPENVNSLMNDVITELLERIRNVDQKALLLHTLQEITKHLTILEKSRHNLKKLRNTSQDKSQHFLVACYETFSVLHPAATSNDSELDYLRSVFGALLNKFLPKNVRICEPLVHLVREIICQAVLQRAIELICEPEFINELIVMLADYVTSSKVLDSQKEQSSSTVSLPTSQTQHEYRTEIDRPAVSKTSGETLEKDKNTVEALQEGCQKQKFTNKQMSEYTLKMLVPNGIDCDQVAEKMLKIQNASDEHNIALEEKINADSERESSHSSTSFNLEYRPKCQFLLSTDEGNISDVKSDENGLEQSPLPEEISDTITASNLTKAQTFSSFSCFKPVPLPKRAKSPAVSNLSRSVDSIVDCEATPGELVTEPAKKKGHSRNSSYPTIIPSDDNFPGNEESTESLNIPGSQDTIEHSVSMPALRKTVDGEEEENFCISNLRITSTEQMQEYNSKKTYVLYVVEFQVHAPGSLEEEDAEAIELQVKRRYREFLTLHWKLDQRQELKKVLKNVKSVPKRFALPIMKKDTAAIKQRQISLERYLKQLLDIPAIHTSPEMVEFLALKGNANIAFVQAATSYAPKFDKIIRRSLSEVKQGLKNLAPFPSAKPDVNNSSVVPAEKSSNSGRIVSEWGEEDQPVTADQPLRICSVEQPESLGSAMHVMPLVIEEALSGLELMIDSLPENTLDPVHRDSSQMSSANQCKSQSYKTEGNIPCQQDSPELPLFSSVMDIIGILQRDPEHWIFEENVSVVMKKLAGDYVQRYIYREVSVLLAPKSWALYLSLIREALWPDGELYQSSGEVLSASEQMELFKKAENILLSSYPGILNILIGEDNMKDAISQLFESVQNKQLNKHLIYTFIDHLLELALPEMKDTKFMDVLMGQ</sequence>
<evidence type="ECO:0000256" key="1">
    <source>
        <dbReference type="ARBA" id="ARBA00010883"/>
    </source>
</evidence>
<keyword evidence="3" id="KW-1133">Transmembrane helix</keyword>
<accession>A0A9Q1BBV1</accession>
<dbReference type="InterPro" id="IPR001683">
    <property type="entry name" value="PX_dom"/>
</dbReference>
<dbReference type="Pfam" id="PF08628">
    <property type="entry name" value="Nexin_C"/>
    <property type="match status" value="1"/>
</dbReference>
<dbReference type="Proteomes" id="UP001152320">
    <property type="component" value="Chromosome 22"/>
</dbReference>
<dbReference type="Pfam" id="PF02194">
    <property type="entry name" value="PXA"/>
    <property type="match status" value="1"/>
</dbReference>
<dbReference type="PANTHER" id="PTHR22775">
    <property type="entry name" value="SORTING NEXIN"/>
    <property type="match status" value="1"/>
</dbReference>
<dbReference type="PROSITE" id="PS50195">
    <property type="entry name" value="PX"/>
    <property type="match status" value="1"/>
</dbReference>
<dbReference type="SMART" id="SM00313">
    <property type="entry name" value="PXA"/>
    <property type="match status" value="1"/>
</dbReference>
<dbReference type="AlphaFoldDB" id="A0A9Q1BBV1"/>
<gene>
    <name evidence="6" type="ORF">HOLleu_40700</name>
</gene>
<feature type="domain" description="PXA" evidence="5">
    <location>
        <begin position="121"/>
        <end position="302"/>
    </location>
</feature>
<feature type="compositionally biased region" description="Basic and acidic residues" evidence="2">
    <location>
        <begin position="327"/>
        <end position="337"/>
    </location>
</feature>
<evidence type="ECO:0000259" key="5">
    <source>
        <dbReference type="PROSITE" id="PS51207"/>
    </source>
</evidence>
<evidence type="ECO:0000313" key="6">
    <source>
        <dbReference type="EMBL" id="KAJ8020960.1"/>
    </source>
</evidence>
<evidence type="ECO:0000259" key="4">
    <source>
        <dbReference type="PROSITE" id="PS50195"/>
    </source>
</evidence>
<evidence type="ECO:0000256" key="3">
    <source>
        <dbReference type="SAM" id="Phobius"/>
    </source>
</evidence>
<evidence type="ECO:0000256" key="2">
    <source>
        <dbReference type="SAM" id="MobiDB-lite"/>
    </source>
</evidence>
<dbReference type="GO" id="GO:0035091">
    <property type="term" value="F:phosphatidylinositol binding"/>
    <property type="evidence" value="ECO:0007669"/>
    <property type="project" value="InterPro"/>
</dbReference>
<feature type="transmembrane region" description="Helical" evidence="3">
    <location>
        <begin position="20"/>
        <end position="37"/>
    </location>
</feature>
<dbReference type="InterPro" id="IPR036871">
    <property type="entry name" value="PX_dom_sf"/>
</dbReference>
<feature type="compositionally biased region" description="Polar residues" evidence="2">
    <location>
        <begin position="312"/>
        <end position="326"/>
    </location>
</feature>
<comment type="similarity">
    <text evidence="1">Belongs to the sorting nexin family.</text>
</comment>
<reference evidence="6" key="1">
    <citation type="submission" date="2021-10" db="EMBL/GenBank/DDBJ databases">
        <title>Tropical sea cucumber genome reveals ecological adaptation and Cuvierian tubules defense mechanism.</title>
        <authorList>
            <person name="Chen T."/>
        </authorList>
    </citation>
    <scope>NUCLEOTIDE SEQUENCE</scope>
    <source>
        <strain evidence="6">Nanhai2018</strain>
        <tissue evidence="6">Muscle</tissue>
    </source>
</reference>
<feature type="domain" description="PX" evidence="4">
    <location>
        <begin position="587"/>
        <end position="716"/>
    </location>
</feature>
<feature type="region of interest" description="Disordered" evidence="2">
    <location>
        <begin position="312"/>
        <end position="348"/>
    </location>
</feature>
<dbReference type="PANTHER" id="PTHR22775:SF3">
    <property type="entry name" value="SORTING NEXIN-13"/>
    <property type="match status" value="1"/>
</dbReference>
<feature type="compositionally biased region" description="Polar residues" evidence="2">
    <location>
        <begin position="552"/>
        <end position="561"/>
    </location>
</feature>
<name>A0A9Q1BBV1_HOLLE</name>
<dbReference type="EMBL" id="JAIZAY010000022">
    <property type="protein sequence ID" value="KAJ8020960.1"/>
    <property type="molecule type" value="Genomic_DNA"/>
</dbReference>
<dbReference type="Pfam" id="PF00787">
    <property type="entry name" value="PX"/>
    <property type="match status" value="1"/>
</dbReference>
<evidence type="ECO:0000313" key="7">
    <source>
        <dbReference type="Proteomes" id="UP001152320"/>
    </source>
</evidence>
<dbReference type="OrthoDB" id="5582218at2759"/>
<comment type="caution">
    <text evidence="6">The sequence shown here is derived from an EMBL/GenBank/DDBJ whole genome shotgun (WGS) entry which is preliminary data.</text>
</comment>
<organism evidence="6 7">
    <name type="scientific">Holothuria leucospilota</name>
    <name type="common">Black long sea cucumber</name>
    <name type="synonym">Mertensiothuria leucospilota</name>
    <dbReference type="NCBI Taxonomy" id="206669"/>
    <lineage>
        <taxon>Eukaryota</taxon>
        <taxon>Metazoa</taxon>
        <taxon>Echinodermata</taxon>
        <taxon>Eleutherozoa</taxon>
        <taxon>Echinozoa</taxon>
        <taxon>Holothuroidea</taxon>
        <taxon>Aspidochirotacea</taxon>
        <taxon>Aspidochirotida</taxon>
        <taxon>Holothuriidae</taxon>
        <taxon>Holothuria</taxon>
    </lineage>
</organism>
<dbReference type="SMART" id="SM00312">
    <property type="entry name" value="PX"/>
    <property type="match status" value="1"/>
</dbReference>
<dbReference type="PROSITE" id="PS51207">
    <property type="entry name" value="PXA"/>
    <property type="match status" value="1"/>
</dbReference>
<feature type="region of interest" description="Disordered" evidence="2">
    <location>
        <begin position="521"/>
        <end position="561"/>
    </location>
</feature>
<keyword evidence="7" id="KW-1185">Reference proteome</keyword>